<evidence type="ECO:0000313" key="1">
    <source>
        <dbReference type="EMBL" id="OQW49842.1"/>
    </source>
</evidence>
<dbReference type="EMBL" id="LWDL01000030">
    <property type="protein sequence ID" value="OQW49842.1"/>
    <property type="molecule type" value="Genomic_DNA"/>
</dbReference>
<evidence type="ECO:0000313" key="2">
    <source>
        <dbReference type="Proteomes" id="UP000192872"/>
    </source>
</evidence>
<dbReference type="AlphaFoldDB" id="A0A1W9HRE8"/>
<accession>A0A1W9HRE8</accession>
<proteinExistence type="predicted"/>
<sequence>MNAPKWRCGGTARSARGHCLELRPLSLFSEGMWTTAREPDMEAARLDTKPGAIETKWLVP</sequence>
<reference evidence="1 2" key="1">
    <citation type="journal article" date="2017" name="Water Res.">
        <title>Comammox in drinking water systems.</title>
        <authorList>
            <person name="Wang Y."/>
            <person name="Ma L."/>
            <person name="Mao Y."/>
            <person name="Jiang X."/>
            <person name="Xia Y."/>
            <person name="Yu K."/>
            <person name="Li B."/>
            <person name="Zhang T."/>
        </authorList>
    </citation>
    <scope>NUCLEOTIDE SEQUENCE [LARGE SCALE GENOMIC DNA]</scope>
    <source>
        <strain evidence="1">SG_bin8</strain>
    </source>
</reference>
<gene>
    <name evidence="1" type="ORF">A4S15_14145</name>
</gene>
<name>A0A1W9HRE8_9HYPH</name>
<dbReference type="STRING" id="1827387.A4S15_14145"/>
<dbReference type="Proteomes" id="UP000192872">
    <property type="component" value="Unassembled WGS sequence"/>
</dbReference>
<organism evidence="1 2">
    <name type="scientific">Candidatus Raskinella chloraquaticus</name>
    <dbReference type="NCBI Taxonomy" id="1951219"/>
    <lineage>
        <taxon>Bacteria</taxon>
        <taxon>Pseudomonadati</taxon>
        <taxon>Pseudomonadota</taxon>
        <taxon>Alphaproteobacteria</taxon>
        <taxon>Hyphomicrobiales</taxon>
        <taxon>Phreatobacteraceae</taxon>
        <taxon>Candidatus Raskinella</taxon>
    </lineage>
</organism>
<comment type="caution">
    <text evidence="1">The sequence shown here is derived from an EMBL/GenBank/DDBJ whole genome shotgun (WGS) entry which is preliminary data.</text>
</comment>
<protein>
    <submittedName>
        <fullName evidence="1">Uncharacterized protein</fullName>
    </submittedName>
</protein>
<dbReference type="RefSeq" id="WP_376801448.1">
    <property type="nucleotide sequence ID" value="NZ_DBNB01000021.1"/>
</dbReference>